<dbReference type="SUPFAM" id="SSF48239">
    <property type="entry name" value="Terpenoid cyclases/Protein prenyltransferases"/>
    <property type="match status" value="1"/>
</dbReference>
<name>A0A2W2FTM4_9ACTN</name>
<dbReference type="RefSeq" id="WP_111171301.1">
    <property type="nucleotide sequence ID" value="NZ_POUA01000409.1"/>
</dbReference>
<protein>
    <recommendedName>
        <fullName evidence="2">Squalene cyclase C-terminal domain-containing protein</fullName>
    </recommendedName>
</protein>
<dbReference type="Gene3D" id="1.50.10.160">
    <property type="match status" value="1"/>
</dbReference>
<gene>
    <name evidence="3" type="ORF">C1I98_33175</name>
</gene>
<dbReference type="GO" id="GO:0000287">
    <property type="term" value="F:magnesium ion binding"/>
    <property type="evidence" value="ECO:0007669"/>
    <property type="project" value="TreeGrafter"/>
</dbReference>
<sequence>MDLAAEAGKLVTDLVTQPWGRVSPSVYETSRLVTLAPWLIGHSERVDYLLDVQRADGGWGGPGGYALVPTLGATEALLTEAGRWGSGGRLAEAIDRGLRLLFAWSAASYPFPIPDMPAIELIVASLVERLDRHLSGLGGGPEAPLARWRGARLAPPARASPARLARFRDSLAGRPALPEKLLHALEVAGEAAGGLGVRPTSIGSVGASPAATAAWLAAQPVIEPSDTARRHLESVVRRHGGPVPCGMPVTVFERGWVLSSLARAGIRPPIPEEVLWSLGAASGHAGTAAGPGLPADADTTAVALYSLSLLGMPYEPAGLWAYEMDTHFCTWQGEEGDSPTVNAHVLDAFGTYVTGRTEPHDRYRAAIEKVSNWLREQQSPEGAWSDRWHASPYYATACCALALAEFGGARSAGAVRRATDWVTATQRPDGSWGRWSGTVEETAYAVLTLAMTGPVPDARGSVAAARGREYIRTRLDSPDDTPLWHDKDLYAPPAIIRAAALAALHAPGATLRQTPSKGTYHPSFLQNDINGH</sequence>
<evidence type="ECO:0000313" key="3">
    <source>
        <dbReference type="EMBL" id="PZG27818.1"/>
    </source>
</evidence>
<feature type="domain" description="Squalene cyclase C-terminal" evidence="2">
    <location>
        <begin position="340"/>
        <end position="444"/>
    </location>
</feature>
<dbReference type="Gene3D" id="1.50.10.20">
    <property type="match status" value="1"/>
</dbReference>
<dbReference type="PANTHER" id="PTHR31739:SF25">
    <property type="entry name" value="(E,E)-GERANYLLINALOOL SYNTHASE"/>
    <property type="match status" value="1"/>
</dbReference>
<dbReference type="Proteomes" id="UP000248544">
    <property type="component" value="Unassembled WGS sequence"/>
</dbReference>
<dbReference type="Pfam" id="PF13243">
    <property type="entry name" value="SQHop_cyclase_C"/>
    <property type="match status" value="1"/>
</dbReference>
<evidence type="ECO:0000313" key="4">
    <source>
        <dbReference type="Proteomes" id="UP000248544"/>
    </source>
</evidence>
<dbReference type="InterPro" id="IPR032696">
    <property type="entry name" value="SQ_cyclase_C"/>
</dbReference>
<organism evidence="3 4">
    <name type="scientific">Spongiactinospora gelatinilytica</name>
    <dbReference type="NCBI Taxonomy" id="2666298"/>
    <lineage>
        <taxon>Bacteria</taxon>
        <taxon>Bacillati</taxon>
        <taxon>Actinomycetota</taxon>
        <taxon>Actinomycetes</taxon>
        <taxon>Streptosporangiales</taxon>
        <taxon>Streptosporangiaceae</taxon>
        <taxon>Spongiactinospora</taxon>
    </lineage>
</organism>
<dbReference type="GO" id="GO:0010333">
    <property type="term" value="F:terpene synthase activity"/>
    <property type="evidence" value="ECO:0007669"/>
    <property type="project" value="InterPro"/>
</dbReference>
<dbReference type="PANTHER" id="PTHR31739">
    <property type="entry name" value="ENT-COPALYL DIPHOSPHATE SYNTHASE, CHLOROPLASTIC"/>
    <property type="match status" value="1"/>
</dbReference>
<reference evidence="3 4" key="1">
    <citation type="submission" date="2018-01" db="EMBL/GenBank/DDBJ databases">
        <title>Draft genome sequence of Sphaerisporangium sp. 7K107.</title>
        <authorList>
            <person name="Sahin N."/>
            <person name="Saygin H."/>
            <person name="Ay H."/>
        </authorList>
    </citation>
    <scope>NUCLEOTIDE SEQUENCE [LARGE SCALE GENOMIC DNA]</scope>
    <source>
        <strain evidence="3 4">7K107</strain>
    </source>
</reference>
<keyword evidence="4" id="KW-1185">Reference proteome</keyword>
<proteinExistence type="predicted"/>
<dbReference type="InterPro" id="IPR050148">
    <property type="entry name" value="Terpene_synthase-like"/>
</dbReference>
<feature type="region of interest" description="Disordered" evidence="1">
    <location>
        <begin position="511"/>
        <end position="532"/>
    </location>
</feature>
<dbReference type="AlphaFoldDB" id="A0A2W2FTM4"/>
<comment type="caution">
    <text evidence="3">The sequence shown here is derived from an EMBL/GenBank/DDBJ whole genome shotgun (WGS) entry which is preliminary data.</text>
</comment>
<evidence type="ECO:0000259" key="2">
    <source>
        <dbReference type="Pfam" id="PF13243"/>
    </source>
</evidence>
<evidence type="ECO:0000256" key="1">
    <source>
        <dbReference type="SAM" id="MobiDB-lite"/>
    </source>
</evidence>
<dbReference type="EMBL" id="POUA01000409">
    <property type="protein sequence ID" value="PZG27818.1"/>
    <property type="molecule type" value="Genomic_DNA"/>
</dbReference>
<accession>A0A2W2FTM4</accession>
<dbReference type="InterPro" id="IPR008930">
    <property type="entry name" value="Terpenoid_cyclase/PrenylTrfase"/>
</dbReference>
<dbReference type="GO" id="GO:0016102">
    <property type="term" value="P:diterpenoid biosynthetic process"/>
    <property type="evidence" value="ECO:0007669"/>
    <property type="project" value="TreeGrafter"/>
</dbReference>